<dbReference type="Gene3D" id="3.30.1300.10">
    <property type="entry name" value="Pantoate-beta-alanine ligase, C-terminal domain"/>
    <property type="match status" value="1"/>
</dbReference>
<dbReference type="InterPro" id="IPR003721">
    <property type="entry name" value="Pantoate_ligase"/>
</dbReference>
<dbReference type="EC" id="6.3.2.1" evidence="3"/>
<keyword evidence="6" id="KW-0566">Pantothenate biosynthesis</keyword>
<dbReference type="InterPro" id="IPR014729">
    <property type="entry name" value="Rossmann-like_a/b/a_fold"/>
</dbReference>
<dbReference type="GO" id="GO:0004592">
    <property type="term" value="F:pantoate-beta-alanine ligase activity"/>
    <property type="evidence" value="ECO:0007669"/>
    <property type="project" value="UniProtKB-EC"/>
</dbReference>
<evidence type="ECO:0000313" key="13">
    <source>
        <dbReference type="Proteomes" id="UP000298416"/>
    </source>
</evidence>
<dbReference type="EMBL" id="PNBA02000014">
    <property type="protein sequence ID" value="KAG6400936.1"/>
    <property type="molecule type" value="Genomic_DNA"/>
</dbReference>
<dbReference type="Gene3D" id="3.40.50.620">
    <property type="entry name" value="HUPs"/>
    <property type="match status" value="1"/>
</dbReference>
<dbReference type="PANTHER" id="PTHR21299">
    <property type="entry name" value="CYTIDYLATE KINASE/PANTOATE-BETA-ALANINE LIGASE"/>
    <property type="match status" value="1"/>
</dbReference>
<evidence type="ECO:0000256" key="3">
    <source>
        <dbReference type="ARBA" id="ARBA00012219"/>
    </source>
</evidence>
<dbReference type="GO" id="GO:0005524">
    <property type="term" value="F:ATP binding"/>
    <property type="evidence" value="ECO:0007669"/>
    <property type="project" value="UniProtKB-KW"/>
</dbReference>
<reference evidence="12" key="2">
    <citation type="submission" date="2020-08" db="EMBL/GenBank/DDBJ databases">
        <title>Plant Genome Project.</title>
        <authorList>
            <person name="Zhang R.-G."/>
        </authorList>
    </citation>
    <scope>NUCLEOTIDE SEQUENCE</scope>
    <source>
        <strain evidence="12">Huo1</strain>
        <tissue evidence="12">Leaf</tissue>
    </source>
</reference>
<evidence type="ECO:0000256" key="10">
    <source>
        <dbReference type="ARBA" id="ARBA00032806"/>
    </source>
</evidence>
<keyword evidence="7" id="KW-0547">Nucleotide-binding</keyword>
<comment type="similarity">
    <text evidence="2">Belongs to the pantothenate synthetase family.</text>
</comment>
<sequence length="176" mass="19717">MVTGHGSELKNWRRGCVGVVDLFSLKGVATIVTKLFNVVEPDVAVFGKKDYQQWRIIERMVRDLDFGIKIIGAELLRDPDGLAKSSRNVHPSPEQRKKKELTETLKAMSGEKKARTTKLKDLVIKTIHEAGGKVDYAEIVDQESLEVLEEIKSPAVFCIAVWFGNVRLLDNVEIAV</sequence>
<proteinExistence type="inferred from homology"/>
<evidence type="ECO:0000256" key="7">
    <source>
        <dbReference type="ARBA" id="ARBA00022741"/>
    </source>
</evidence>
<reference evidence="12" key="1">
    <citation type="submission" date="2018-01" db="EMBL/GenBank/DDBJ databases">
        <authorList>
            <person name="Mao J.F."/>
        </authorList>
    </citation>
    <scope>NUCLEOTIDE SEQUENCE</scope>
    <source>
        <strain evidence="12">Huo1</strain>
        <tissue evidence="12">Leaf</tissue>
    </source>
</reference>
<keyword evidence="5" id="KW-0436">Ligase</keyword>
<dbReference type="SUPFAM" id="SSF52374">
    <property type="entry name" value="Nucleotidylyl transferase"/>
    <property type="match status" value="1"/>
</dbReference>
<comment type="pathway">
    <text evidence="1">Cofactor biosynthesis; (R)-pantothenate biosynthesis; (R)-pantothenate from (R)-pantoate and beta-alanine: step 1/1.</text>
</comment>
<dbReference type="PANTHER" id="PTHR21299:SF1">
    <property type="entry name" value="PANTOATE--BETA-ALANINE LIGASE"/>
    <property type="match status" value="1"/>
</dbReference>
<dbReference type="AlphaFoldDB" id="A0A8X8WVV0"/>
<keyword evidence="8" id="KW-0067">ATP-binding</keyword>
<evidence type="ECO:0000256" key="6">
    <source>
        <dbReference type="ARBA" id="ARBA00022655"/>
    </source>
</evidence>
<evidence type="ECO:0000256" key="5">
    <source>
        <dbReference type="ARBA" id="ARBA00022598"/>
    </source>
</evidence>
<comment type="caution">
    <text evidence="12">The sequence shown here is derived from an EMBL/GenBank/DDBJ whole genome shotgun (WGS) entry which is preliminary data.</text>
</comment>
<accession>A0A8X8WVV0</accession>
<dbReference type="InterPro" id="IPR042176">
    <property type="entry name" value="Pantoate_ligase_C"/>
</dbReference>
<organism evidence="12">
    <name type="scientific">Salvia splendens</name>
    <name type="common">Scarlet sage</name>
    <dbReference type="NCBI Taxonomy" id="180675"/>
    <lineage>
        <taxon>Eukaryota</taxon>
        <taxon>Viridiplantae</taxon>
        <taxon>Streptophyta</taxon>
        <taxon>Embryophyta</taxon>
        <taxon>Tracheophyta</taxon>
        <taxon>Spermatophyta</taxon>
        <taxon>Magnoliopsida</taxon>
        <taxon>eudicotyledons</taxon>
        <taxon>Gunneridae</taxon>
        <taxon>Pentapetalae</taxon>
        <taxon>asterids</taxon>
        <taxon>lamiids</taxon>
        <taxon>Lamiales</taxon>
        <taxon>Lamiaceae</taxon>
        <taxon>Nepetoideae</taxon>
        <taxon>Mentheae</taxon>
        <taxon>Salviinae</taxon>
        <taxon>Salvia</taxon>
        <taxon>Salvia subgen. Calosphace</taxon>
        <taxon>core Calosphace</taxon>
    </lineage>
</organism>
<dbReference type="GO" id="GO:0005829">
    <property type="term" value="C:cytosol"/>
    <property type="evidence" value="ECO:0007669"/>
    <property type="project" value="TreeGrafter"/>
</dbReference>
<dbReference type="Proteomes" id="UP000298416">
    <property type="component" value="Unassembled WGS sequence"/>
</dbReference>
<comment type="catalytic activity">
    <reaction evidence="11">
        <text>(R)-pantoate + beta-alanine + ATP = (R)-pantothenate + AMP + diphosphate + H(+)</text>
        <dbReference type="Rhea" id="RHEA:10912"/>
        <dbReference type="ChEBI" id="CHEBI:15378"/>
        <dbReference type="ChEBI" id="CHEBI:15980"/>
        <dbReference type="ChEBI" id="CHEBI:29032"/>
        <dbReference type="ChEBI" id="CHEBI:30616"/>
        <dbReference type="ChEBI" id="CHEBI:33019"/>
        <dbReference type="ChEBI" id="CHEBI:57966"/>
        <dbReference type="ChEBI" id="CHEBI:456215"/>
        <dbReference type="EC" id="6.3.2.1"/>
    </reaction>
</comment>
<protein>
    <recommendedName>
        <fullName evidence="4">Pantoate--beta-alanine ligase</fullName>
        <ecNumber evidence="3">6.3.2.1</ecNumber>
    </recommendedName>
    <alternativeName>
        <fullName evidence="10">Pantoate-activating enzyme</fullName>
    </alternativeName>
    <alternativeName>
        <fullName evidence="9">Pantothenate synthetase</fullName>
    </alternativeName>
</protein>
<evidence type="ECO:0000256" key="4">
    <source>
        <dbReference type="ARBA" id="ARBA00015647"/>
    </source>
</evidence>
<evidence type="ECO:0000256" key="9">
    <source>
        <dbReference type="ARBA" id="ARBA00029902"/>
    </source>
</evidence>
<name>A0A8X8WVV0_SALSN</name>
<gene>
    <name evidence="12" type="ORF">SASPL_137781</name>
</gene>
<keyword evidence="13" id="KW-1185">Reference proteome</keyword>
<evidence type="ECO:0000313" key="12">
    <source>
        <dbReference type="EMBL" id="KAG6400936.1"/>
    </source>
</evidence>
<evidence type="ECO:0000256" key="1">
    <source>
        <dbReference type="ARBA" id="ARBA00004990"/>
    </source>
</evidence>
<dbReference type="Pfam" id="PF02569">
    <property type="entry name" value="Pantoate_ligase"/>
    <property type="match status" value="1"/>
</dbReference>
<evidence type="ECO:0000256" key="8">
    <source>
        <dbReference type="ARBA" id="ARBA00022840"/>
    </source>
</evidence>
<evidence type="ECO:0000256" key="11">
    <source>
        <dbReference type="ARBA" id="ARBA00048258"/>
    </source>
</evidence>
<evidence type="ECO:0000256" key="2">
    <source>
        <dbReference type="ARBA" id="ARBA00009256"/>
    </source>
</evidence>
<dbReference type="GO" id="GO:0015940">
    <property type="term" value="P:pantothenate biosynthetic process"/>
    <property type="evidence" value="ECO:0007669"/>
    <property type="project" value="UniProtKB-KW"/>
</dbReference>